<evidence type="ECO:0008006" key="4">
    <source>
        <dbReference type="Google" id="ProtNLM"/>
    </source>
</evidence>
<sequence length="177" mass="18919">MDCTPEAVFAVLADAWVFPTWVVGASRMRDVDGDWPEAGATLHHSFGLWPLVIDDRTLMVEWDPPRRAVMQPAGWPLGEARVEIDVKPRGSGCVVRLVEFAVRGPGRLVPSPVADALLSVRNRETLSRLAHIAEGREGNHEALITGQGEEALPEQVDGEGGAEVDATASGPGSGPAR</sequence>
<organism evidence="2 3">
    <name type="scientific">Microcella alkalica</name>
    <dbReference type="NCBI Taxonomy" id="355930"/>
    <lineage>
        <taxon>Bacteria</taxon>
        <taxon>Bacillati</taxon>
        <taxon>Actinomycetota</taxon>
        <taxon>Actinomycetes</taxon>
        <taxon>Micrococcales</taxon>
        <taxon>Microbacteriaceae</taxon>
        <taxon>Microcella</taxon>
    </lineage>
</organism>
<dbReference type="CDD" id="cd07812">
    <property type="entry name" value="SRPBCC"/>
    <property type="match status" value="1"/>
</dbReference>
<protein>
    <recommendedName>
        <fullName evidence="4">Polyketide cyclase / dehydrase and lipid transport</fullName>
    </recommendedName>
</protein>
<proteinExistence type="predicted"/>
<feature type="region of interest" description="Disordered" evidence="1">
    <location>
        <begin position="147"/>
        <end position="177"/>
    </location>
</feature>
<evidence type="ECO:0000313" key="2">
    <source>
        <dbReference type="EMBL" id="MBA8846881.1"/>
    </source>
</evidence>
<dbReference type="RefSeq" id="WP_343050751.1">
    <property type="nucleotide sequence ID" value="NZ_JACGWX010000001.1"/>
</dbReference>
<accession>A0A839E3E4</accession>
<name>A0A839E3E4_9MICO</name>
<evidence type="ECO:0000313" key="3">
    <source>
        <dbReference type="Proteomes" id="UP000585905"/>
    </source>
</evidence>
<keyword evidence="3" id="KW-1185">Reference proteome</keyword>
<dbReference type="InterPro" id="IPR019587">
    <property type="entry name" value="Polyketide_cyclase/dehydratase"/>
</dbReference>
<gene>
    <name evidence="2" type="ORF">FHX53_000445</name>
</gene>
<comment type="caution">
    <text evidence="2">The sequence shown here is derived from an EMBL/GenBank/DDBJ whole genome shotgun (WGS) entry which is preliminary data.</text>
</comment>
<dbReference type="Proteomes" id="UP000585905">
    <property type="component" value="Unassembled WGS sequence"/>
</dbReference>
<reference evidence="2 3" key="1">
    <citation type="submission" date="2020-07" db="EMBL/GenBank/DDBJ databases">
        <title>Sequencing the genomes of 1000 actinobacteria strains.</title>
        <authorList>
            <person name="Klenk H.-P."/>
        </authorList>
    </citation>
    <scope>NUCLEOTIDE SEQUENCE [LARGE SCALE GENOMIC DNA]</scope>
    <source>
        <strain evidence="2 3">DSM 19663</strain>
    </source>
</reference>
<dbReference type="Gene3D" id="3.30.530.20">
    <property type="match status" value="1"/>
</dbReference>
<dbReference type="SUPFAM" id="SSF55961">
    <property type="entry name" value="Bet v1-like"/>
    <property type="match status" value="1"/>
</dbReference>
<evidence type="ECO:0000256" key="1">
    <source>
        <dbReference type="SAM" id="MobiDB-lite"/>
    </source>
</evidence>
<dbReference type="EMBL" id="JACGWX010000001">
    <property type="protein sequence ID" value="MBA8846881.1"/>
    <property type="molecule type" value="Genomic_DNA"/>
</dbReference>
<dbReference type="InterPro" id="IPR023393">
    <property type="entry name" value="START-like_dom_sf"/>
</dbReference>
<dbReference type="AlphaFoldDB" id="A0A839E3E4"/>
<dbReference type="Pfam" id="PF10604">
    <property type="entry name" value="Polyketide_cyc2"/>
    <property type="match status" value="1"/>
</dbReference>